<sequence length="129" mass="14183">MKRRSNSSDITSEIDGSKSKDTHRFSPVVSLPTSICNALCPTAPQKGPLHEAGKYIPPALSSVIKVVPNILCTNRFEPLLENNDMPCSSGSAIPVDSPHSTHYDPETLEPQHTIKISTFWDLRKTGRRS</sequence>
<name>A0AAV7P4R6_PLEWA</name>
<gene>
    <name evidence="2" type="ORF">NDU88_001749</name>
</gene>
<organism evidence="2 3">
    <name type="scientific">Pleurodeles waltl</name>
    <name type="common">Iberian ribbed newt</name>
    <dbReference type="NCBI Taxonomy" id="8319"/>
    <lineage>
        <taxon>Eukaryota</taxon>
        <taxon>Metazoa</taxon>
        <taxon>Chordata</taxon>
        <taxon>Craniata</taxon>
        <taxon>Vertebrata</taxon>
        <taxon>Euteleostomi</taxon>
        <taxon>Amphibia</taxon>
        <taxon>Batrachia</taxon>
        <taxon>Caudata</taxon>
        <taxon>Salamandroidea</taxon>
        <taxon>Salamandridae</taxon>
        <taxon>Pleurodelinae</taxon>
        <taxon>Pleurodeles</taxon>
    </lineage>
</organism>
<feature type="region of interest" description="Disordered" evidence="1">
    <location>
        <begin position="1"/>
        <end position="25"/>
    </location>
</feature>
<feature type="compositionally biased region" description="Basic and acidic residues" evidence="1">
    <location>
        <begin position="15"/>
        <end position="24"/>
    </location>
</feature>
<evidence type="ECO:0000313" key="2">
    <source>
        <dbReference type="EMBL" id="KAJ1123276.1"/>
    </source>
</evidence>
<comment type="caution">
    <text evidence="2">The sequence shown here is derived from an EMBL/GenBank/DDBJ whole genome shotgun (WGS) entry which is preliminary data.</text>
</comment>
<dbReference type="AlphaFoldDB" id="A0AAV7P4R6"/>
<evidence type="ECO:0000256" key="1">
    <source>
        <dbReference type="SAM" id="MobiDB-lite"/>
    </source>
</evidence>
<keyword evidence="3" id="KW-1185">Reference proteome</keyword>
<dbReference type="EMBL" id="JANPWB010000011">
    <property type="protein sequence ID" value="KAJ1123276.1"/>
    <property type="molecule type" value="Genomic_DNA"/>
</dbReference>
<evidence type="ECO:0000313" key="3">
    <source>
        <dbReference type="Proteomes" id="UP001066276"/>
    </source>
</evidence>
<reference evidence="2" key="1">
    <citation type="journal article" date="2022" name="bioRxiv">
        <title>Sequencing and chromosome-scale assembly of the giantPleurodeles waltlgenome.</title>
        <authorList>
            <person name="Brown T."/>
            <person name="Elewa A."/>
            <person name="Iarovenko S."/>
            <person name="Subramanian E."/>
            <person name="Araus A.J."/>
            <person name="Petzold A."/>
            <person name="Susuki M."/>
            <person name="Suzuki K.-i.T."/>
            <person name="Hayashi T."/>
            <person name="Toyoda A."/>
            <person name="Oliveira C."/>
            <person name="Osipova E."/>
            <person name="Leigh N.D."/>
            <person name="Simon A."/>
            <person name="Yun M.H."/>
        </authorList>
    </citation>
    <scope>NUCLEOTIDE SEQUENCE</scope>
    <source>
        <strain evidence="2">20211129_DDA</strain>
        <tissue evidence="2">Liver</tissue>
    </source>
</reference>
<dbReference type="Proteomes" id="UP001066276">
    <property type="component" value="Chromosome 7"/>
</dbReference>
<accession>A0AAV7P4R6</accession>
<protein>
    <submittedName>
        <fullName evidence="2">Uncharacterized protein</fullName>
    </submittedName>
</protein>
<proteinExistence type="predicted"/>